<dbReference type="Pfam" id="PF23559">
    <property type="entry name" value="WHD_DRP"/>
    <property type="match status" value="1"/>
</dbReference>
<dbReference type="Gene3D" id="1.10.10.10">
    <property type="entry name" value="Winged helix-like DNA-binding domain superfamily/Winged helix DNA-binding domain"/>
    <property type="match status" value="1"/>
</dbReference>
<feature type="domain" description="Disease resistance protein winged helix" evidence="3">
    <location>
        <begin position="70"/>
        <end position="138"/>
    </location>
</feature>
<evidence type="ECO:0000256" key="1">
    <source>
        <dbReference type="ARBA" id="ARBA00022737"/>
    </source>
</evidence>
<dbReference type="PANTHER" id="PTHR23155">
    <property type="entry name" value="DISEASE RESISTANCE PROTEIN RP"/>
    <property type="match status" value="1"/>
</dbReference>
<reference evidence="4" key="1">
    <citation type="journal article" date="2023" name="Plant J.">
        <title>Genome sequences and population genomics provide insights into the demographic history, inbreeding, and mutation load of two 'living fossil' tree species of Dipteronia.</title>
        <authorList>
            <person name="Feng Y."/>
            <person name="Comes H.P."/>
            <person name="Chen J."/>
            <person name="Zhu S."/>
            <person name="Lu R."/>
            <person name="Zhang X."/>
            <person name="Li P."/>
            <person name="Qiu J."/>
            <person name="Olsen K.M."/>
            <person name="Qiu Y."/>
        </authorList>
    </citation>
    <scope>NUCLEOTIDE SEQUENCE</scope>
    <source>
        <strain evidence="4">KIB01</strain>
    </source>
</reference>
<dbReference type="GO" id="GO:0043531">
    <property type="term" value="F:ADP binding"/>
    <property type="evidence" value="ECO:0007669"/>
    <property type="project" value="InterPro"/>
</dbReference>
<dbReference type="AlphaFoldDB" id="A0AAD9TPW8"/>
<dbReference type="InterPro" id="IPR058922">
    <property type="entry name" value="WHD_DRP"/>
</dbReference>
<protein>
    <recommendedName>
        <fullName evidence="3">Disease resistance protein winged helix domain-containing protein</fullName>
    </recommendedName>
</protein>
<name>A0AAD9TPW8_9ROSI</name>
<keyword evidence="5" id="KW-1185">Reference proteome</keyword>
<dbReference type="InterPro" id="IPR044974">
    <property type="entry name" value="Disease_R_plants"/>
</dbReference>
<evidence type="ECO:0000313" key="4">
    <source>
        <dbReference type="EMBL" id="KAK2640042.1"/>
    </source>
</evidence>
<comment type="caution">
    <text evidence="4">The sequence shown here is derived from an EMBL/GenBank/DDBJ whole genome shotgun (WGS) entry which is preliminary data.</text>
</comment>
<dbReference type="InterPro" id="IPR027417">
    <property type="entry name" value="P-loop_NTPase"/>
</dbReference>
<dbReference type="GO" id="GO:0098542">
    <property type="term" value="P:defense response to other organism"/>
    <property type="evidence" value="ECO:0007669"/>
    <property type="project" value="TreeGrafter"/>
</dbReference>
<keyword evidence="2" id="KW-0611">Plant defense</keyword>
<accession>A0AAD9TPW8</accession>
<keyword evidence="1" id="KW-0677">Repeat</keyword>
<dbReference type="Gene3D" id="1.10.8.430">
    <property type="entry name" value="Helical domain of apoptotic protease-activating factors"/>
    <property type="match status" value="1"/>
</dbReference>
<evidence type="ECO:0000313" key="5">
    <source>
        <dbReference type="Proteomes" id="UP001280121"/>
    </source>
</evidence>
<dbReference type="FunFam" id="1.10.10.10:FF:000322">
    <property type="entry name" value="Probable disease resistance protein At1g63360"/>
    <property type="match status" value="1"/>
</dbReference>
<dbReference type="PANTHER" id="PTHR23155:SF1241">
    <property type="entry name" value="DISEASE RESISTANCE RPP13-LIKE PROTEIN 1-RELATED"/>
    <property type="match status" value="1"/>
</dbReference>
<proteinExistence type="predicted"/>
<evidence type="ECO:0000256" key="2">
    <source>
        <dbReference type="ARBA" id="ARBA00022821"/>
    </source>
</evidence>
<dbReference type="SUPFAM" id="SSF52540">
    <property type="entry name" value="P-loop containing nucleoside triphosphate hydrolases"/>
    <property type="match status" value="1"/>
</dbReference>
<dbReference type="InterPro" id="IPR042197">
    <property type="entry name" value="Apaf_helical"/>
</dbReference>
<dbReference type="InterPro" id="IPR036388">
    <property type="entry name" value="WH-like_DNA-bd_sf"/>
</dbReference>
<gene>
    <name evidence="4" type="ORF">Ddye_027837</name>
</gene>
<organism evidence="4 5">
    <name type="scientific">Dipteronia dyeriana</name>
    <dbReference type="NCBI Taxonomy" id="168575"/>
    <lineage>
        <taxon>Eukaryota</taxon>
        <taxon>Viridiplantae</taxon>
        <taxon>Streptophyta</taxon>
        <taxon>Embryophyta</taxon>
        <taxon>Tracheophyta</taxon>
        <taxon>Spermatophyta</taxon>
        <taxon>Magnoliopsida</taxon>
        <taxon>eudicotyledons</taxon>
        <taxon>Gunneridae</taxon>
        <taxon>Pentapetalae</taxon>
        <taxon>rosids</taxon>
        <taxon>malvids</taxon>
        <taxon>Sapindales</taxon>
        <taxon>Sapindaceae</taxon>
        <taxon>Hippocastanoideae</taxon>
        <taxon>Acereae</taxon>
        <taxon>Dipteronia</taxon>
    </lineage>
</organism>
<dbReference type="Proteomes" id="UP001280121">
    <property type="component" value="Unassembled WGS sequence"/>
</dbReference>
<dbReference type="EMBL" id="JANJYI010000008">
    <property type="protein sequence ID" value="KAK2640042.1"/>
    <property type="molecule type" value="Genomic_DNA"/>
</dbReference>
<sequence>MVVEKCKGLPLAARTLGGLLCSKKIDDEWEEILSSKIWDLSDETDILPVLKLSYHHLPSHLKKCFAYCAILPKDYEFQEKELVLLWMAEGLIQEPEDNNQMESIGLTYFRDLLSRSIFQRSSSHSYKFVMHDLVSDLAQLVYGETSFRFDDELRVHKQPERFKRARHFSYMW</sequence>
<evidence type="ECO:0000259" key="3">
    <source>
        <dbReference type="Pfam" id="PF23559"/>
    </source>
</evidence>